<evidence type="ECO:0000256" key="1">
    <source>
        <dbReference type="SAM" id="MobiDB-lite"/>
    </source>
</evidence>
<proteinExistence type="predicted"/>
<comment type="caution">
    <text evidence="2">The sequence shown here is derived from an EMBL/GenBank/DDBJ whole genome shotgun (WGS) entry which is preliminary data.</text>
</comment>
<name>A0ABU6WRH8_9FABA</name>
<organism evidence="2 3">
    <name type="scientific">Stylosanthes scabra</name>
    <dbReference type="NCBI Taxonomy" id="79078"/>
    <lineage>
        <taxon>Eukaryota</taxon>
        <taxon>Viridiplantae</taxon>
        <taxon>Streptophyta</taxon>
        <taxon>Embryophyta</taxon>
        <taxon>Tracheophyta</taxon>
        <taxon>Spermatophyta</taxon>
        <taxon>Magnoliopsida</taxon>
        <taxon>eudicotyledons</taxon>
        <taxon>Gunneridae</taxon>
        <taxon>Pentapetalae</taxon>
        <taxon>rosids</taxon>
        <taxon>fabids</taxon>
        <taxon>Fabales</taxon>
        <taxon>Fabaceae</taxon>
        <taxon>Papilionoideae</taxon>
        <taxon>50 kb inversion clade</taxon>
        <taxon>dalbergioids sensu lato</taxon>
        <taxon>Dalbergieae</taxon>
        <taxon>Pterocarpus clade</taxon>
        <taxon>Stylosanthes</taxon>
    </lineage>
</organism>
<feature type="compositionally biased region" description="Basic and acidic residues" evidence="1">
    <location>
        <begin position="9"/>
        <end position="29"/>
    </location>
</feature>
<evidence type="ECO:0000313" key="3">
    <source>
        <dbReference type="Proteomes" id="UP001341840"/>
    </source>
</evidence>
<keyword evidence="3" id="KW-1185">Reference proteome</keyword>
<evidence type="ECO:0000313" key="2">
    <source>
        <dbReference type="EMBL" id="MED6186708.1"/>
    </source>
</evidence>
<sequence>MANTNEEPNETRKKIREERCQGVRERETERRVTGYEVKREWGADTAGGVAAGRKERVALRIPVVLPLAMLEASEGTGGGFVVS</sequence>
<gene>
    <name evidence="2" type="ORF">PIB30_069346</name>
</gene>
<accession>A0ABU6WRH8</accession>
<feature type="region of interest" description="Disordered" evidence="1">
    <location>
        <begin position="1"/>
        <end position="29"/>
    </location>
</feature>
<dbReference type="EMBL" id="JASCZI010182002">
    <property type="protein sequence ID" value="MED6186708.1"/>
    <property type="molecule type" value="Genomic_DNA"/>
</dbReference>
<dbReference type="Proteomes" id="UP001341840">
    <property type="component" value="Unassembled WGS sequence"/>
</dbReference>
<reference evidence="2 3" key="1">
    <citation type="journal article" date="2023" name="Plants (Basel)">
        <title>Bridging the Gap: Combining Genomics and Transcriptomics Approaches to Understand Stylosanthes scabra, an Orphan Legume from the Brazilian Caatinga.</title>
        <authorList>
            <person name="Ferreira-Neto J.R.C."/>
            <person name="da Silva M.D."/>
            <person name="Binneck E."/>
            <person name="de Melo N.F."/>
            <person name="da Silva R.H."/>
            <person name="de Melo A.L.T.M."/>
            <person name="Pandolfi V."/>
            <person name="Bustamante F.O."/>
            <person name="Brasileiro-Vidal A.C."/>
            <person name="Benko-Iseppon A.M."/>
        </authorList>
    </citation>
    <scope>NUCLEOTIDE SEQUENCE [LARGE SCALE GENOMIC DNA]</scope>
    <source>
        <tissue evidence="2">Leaves</tissue>
    </source>
</reference>
<protein>
    <submittedName>
        <fullName evidence="2">Uncharacterized protein</fullName>
    </submittedName>
</protein>